<name>A0A448WPI1_9PLAT</name>
<proteinExistence type="predicted"/>
<dbReference type="Proteomes" id="UP000784294">
    <property type="component" value="Unassembled WGS sequence"/>
</dbReference>
<organism evidence="2 3">
    <name type="scientific">Protopolystoma xenopodis</name>
    <dbReference type="NCBI Taxonomy" id="117903"/>
    <lineage>
        <taxon>Eukaryota</taxon>
        <taxon>Metazoa</taxon>
        <taxon>Spiralia</taxon>
        <taxon>Lophotrochozoa</taxon>
        <taxon>Platyhelminthes</taxon>
        <taxon>Monogenea</taxon>
        <taxon>Polyopisthocotylea</taxon>
        <taxon>Polystomatidea</taxon>
        <taxon>Polystomatidae</taxon>
        <taxon>Protopolystoma</taxon>
    </lineage>
</organism>
<evidence type="ECO:0000256" key="1">
    <source>
        <dbReference type="SAM" id="MobiDB-lite"/>
    </source>
</evidence>
<dbReference type="AlphaFoldDB" id="A0A448WPI1"/>
<keyword evidence="3" id="KW-1185">Reference proteome</keyword>
<evidence type="ECO:0000313" key="3">
    <source>
        <dbReference type="Proteomes" id="UP000784294"/>
    </source>
</evidence>
<feature type="region of interest" description="Disordered" evidence="1">
    <location>
        <begin position="21"/>
        <end position="42"/>
    </location>
</feature>
<sequence length="179" mass="19903">MPSQGSMEDLLFDAMEELDLTSSSAKSLPHDDYENSSINEKQKLLFSSPDLPSADPDHPPIPAESSIRSKANFDDFVIVDPTTLTPPADSIRILVPILHQIPSCPPLPTGRWHRGDVHHQHLCDLIENYYSPSNFEGGDFAHSDCRLSNNTHANNDIWQQRASNLFLDPPALTHRNGLA</sequence>
<gene>
    <name evidence="2" type="ORF">PXEA_LOCUS10421</name>
</gene>
<protein>
    <submittedName>
        <fullName evidence="2">Uncharacterized protein</fullName>
    </submittedName>
</protein>
<accession>A0A448WPI1</accession>
<reference evidence="2" key="1">
    <citation type="submission" date="2018-11" db="EMBL/GenBank/DDBJ databases">
        <authorList>
            <consortium name="Pathogen Informatics"/>
        </authorList>
    </citation>
    <scope>NUCLEOTIDE SEQUENCE</scope>
</reference>
<feature type="region of interest" description="Disordered" evidence="1">
    <location>
        <begin position="47"/>
        <end position="66"/>
    </location>
</feature>
<comment type="caution">
    <text evidence="2">The sequence shown here is derived from an EMBL/GenBank/DDBJ whole genome shotgun (WGS) entry which is preliminary data.</text>
</comment>
<dbReference type="EMBL" id="CAAALY010030585">
    <property type="protein sequence ID" value="VEL16981.1"/>
    <property type="molecule type" value="Genomic_DNA"/>
</dbReference>
<evidence type="ECO:0000313" key="2">
    <source>
        <dbReference type="EMBL" id="VEL16981.1"/>
    </source>
</evidence>